<reference evidence="1" key="1">
    <citation type="submission" date="2021-01" db="EMBL/GenBank/DDBJ databases">
        <title>Genome public.</title>
        <authorList>
            <person name="Liu C."/>
            <person name="Sun Q."/>
        </authorList>
    </citation>
    <scope>NUCLEOTIDE SEQUENCE</scope>
    <source>
        <strain evidence="1">YIM B02565</strain>
    </source>
</reference>
<comment type="caution">
    <text evidence="1">The sequence shown here is derived from an EMBL/GenBank/DDBJ whole genome shotgun (WGS) entry which is preliminary data.</text>
</comment>
<sequence length="142" mass="15860">MAKKNSKKSMSTDDLSFEDNYEENGFSNVIVGTPLSNFSFCNESNQSIPPIAPKEMPSPKNTKAEGLIDNRVGKPTAFGMTPPIDGEAFEIKRTYAFRKSTVRKLNELKAQHPDINAYLSSILDAAVNHYYNHIIFENGVQK</sequence>
<organism evidence="1 2">
    <name type="scientific">Clostridium paridis</name>
    <dbReference type="NCBI Taxonomy" id="2803863"/>
    <lineage>
        <taxon>Bacteria</taxon>
        <taxon>Bacillati</taxon>
        <taxon>Bacillota</taxon>
        <taxon>Clostridia</taxon>
        <taxon>Eubacteriales</taxon>
        <taxon>Clostridiaceae</taxon>
        <taxon>Clostridium</taxon>
    </lineage>
</organism>
<keyword evidence="2" id="KW-1185">Reference proteome</keyword>
<name>A0A937FIZ3_9CLOT</name>
<dbReference type="RefSeq" id="WP_202768410.1">
    <property type="nucleotide sequence ID" value="NZ_JAESWA010000023.1"/>
</dbReference>
<proteinExistence type="predicted"/>
<evidence type="ECO:0000313" key="1">
    <source>
        <dbReference type="EMBL" id="MBL4933037.1"/>
    </source>
</evidence>
<evidence type="ECO:0000313" key="2">
    <source>
        <dbReference type="Proteomes" id="UP000623681"/>
    </source>
</evidence>
<dbReference type="AlphaFoldDB" id="A0A937FIZ3"/>
<dbReference type="EMBL" id="JAESWA010000023">
    <property type="protein sequence ID" value="MBL4933037.1"/>
    <property type="molecule type" value="Genomic_DNA"/>
</dbReference>
<dbReference type="Proteomes" id="UP000623681">
    <property type="component" value="Unassembled WGS sequence"/>
</dbReference>
<gene>
    <name evidence="1" type="ORF">JK634_14580</name>
</gene>
<accession>A0A937FIZ3</accession>
<protein>
    <submittedName>
        <fullName evidence="1">Uncharacterized protein</fullName>
    </submittedName>
</protein>